<evidence type="ECO:0000313" key="1">
    <source>
        <dbReference type="EMBL" id="CAI5785404.1"/>
    </source>
</evidence>
<evidence type="ECO:0000313" key="2">
    <source>
        <dbReference type="Proteomes" id="UP001178461"/>
    </source>
</evidence>
<keyword evidence="2" id="KW-1185">Reference proteome</keyword>
<organism evidence="1 2">
    <name type="scientific">Podarcis lilfordi</name>
    <name type="common">Lilford's wall lizard</name>
    <dbReference type="NCBI Taxonomy" id="74358"/>
    <lineage>
        <taxon>Eukaryota</taxon>
        <taxon>Metazoa</taxon>
        <taxon>Chordata</taxon>
        <taxon>Craniata</taxon>
        <taxon>Vertebrata</taxon>
        <taxon>Euteleostomi</taxon>
        <taxon>Lepidosauria</taxon>
        <taxon>Squamata</taxon>
        <taxon>Bifurcata</taxon>
        <taxon>Unidentata</taxon>
        <taxon>Episquamata</taxon>
        <taxon>Laterata</taxon>
        <taxon>Lacertibaenia</taxon>
        <taxon>Lacertidae</taxon>
        <taxon>Podarcis</taxon>
    </lineage>
</organism>
<accession>A0AA35KXA0</accession>
<proteinExistence type="predicted"/>
<dbReference type="EMBL" id="OX395135">
    <property type="protein sequence ID" value="CAI5785404.1"/>
    <property type="molecule type" value="Genomic_DNA"/>
</dbReference>
<name>A0AA35KXA0_9SAUR</name>
<dbReference type="AlphaFoldDB" id="A0AA35KXA0"/>
<gene>
    <name evidence="1" type="ORF">PODLI_1B013891</name>
</gene>
<dbReference type="Proteomes" id="UP001178461">
    <property type="component" value="Chromosome 10"/>
</dbReference>
<reference evidence="1" key="1">
    <citation type="submission" date="2022-12" db="EMBL/GenBank/DDBJ databases">
        <authorList>
            <person name="Alioto T."/>
            <person name="Alioto T."/>
            <person name="Gomez Garrido J."/>
        </authorList>
    </citation>
    <scope>NUCLEOTIDE SEQUENCE</scope>
</reference>
<sequence length="165" mass="18738">MLLMSQYAGDHEITLCCYWLLMPPKARRNYCTFKSSPRAQSLKNTELRIDQRTTVLAQHNKSNAQMEFRIYFGVETGVGMHALFKIKGIHKGLEGHPTSILMSRCDLLGDVDTIRQLNAHVYAIHFALSHVALDTGNARYATSLVETGIHFIFHISLLLFLHHSL</sequence>
<protein>
    <submittedName>
        <fullName evidence="1">Uncharacterized protein</fullName>
    </submittedName>
</protein>